<evidence type="ECO:0000256" key="9">
    <source>
        <dbReference type="ARBA" id="ARBA00039662"/>
    </source>
</evidence>
<feature type="compositionally biased region" description="Polar residues" evidence="14">
    <location>
        <begin position="251"/>
        <end position="273"/>
    </location>
</feature>
<dbReference type="EC" id="2.7.11.1" evidence="1"/>
<keyword evidence="4" id="KW-0808">Transferase</keyword>
<dbReference type="SUPFAM" id="SSF56112">
    <property type="entry name" value="Protein kinase-like (PK-like)"/>
    <property type="match status" value="1"/>
</dbReference>
<dbReference type="GO" id="GO:0005938">
    <property type="term" value="C:cell cortex"/>
    <property type="evidence" value="ECO:0007669"/>
    <property type="project" value="EnsemblFungi"/>
</dbReference>
<dbReference type="Proteomes" id="UP000590412">
    <property type="component" value="Unassembled WGS sequence"/>
</dbReference>
<evidence type="ECO:0000256" key="2">
    <source>
        <dbReference type="ARBA" id="ARBA00022527"/>
    </source>
</evidence>
<reference evidence="17" key="1">
    <citation type="submission" date="2020-03" db="EMBL/GenBank/DDBJ databases">
        <title>FDA dAtabase for Regulatory Grade micrObial Sequences (FDA-ARGOS): Supporting development and validation of Infectious Disease Dx tests.</title>
        <authorList>
            <person name="Campos J."/>
            <person name="Goldberg B."/>
            <person name="Tallon L."/>
            <person name="Sadzewicz L."/>
            <person name="Vavikolanu K."/>
            <person name="Mehta A."/>
            <person name="Aluvathingal J."/>
            <person name="Nadendla S."/>
            <person name="Nandy P."/>
            <person name="Geyer C."/>
            <person name="Yan Y."/>
            <person name="Sichtig H."/>
        </authorList>
    </citation>
    <scope>NUCLEOTIDE SEQUENCE [LARGE SCALE GENOMIC DNA]</scope>
    <source>
        <strain evidence="17">FDAARGOS_652</strain>
    </source>
</reference>
<evidence type="ECO:0000256" key="4">
    <source>
        <dbReference type="ARBA" id="ARBA00022679"/>
    </source>
</evidence>
<feature type="compositionally biased region" description="Polar residues" evidence="14">
    <location>
        <begin position="196"/>
        <end position="210"/>
    </location>
</feature>
<comment type="catalytic activity">
    <reaction evidence="10">
        <text>L-threonyl-[protein] + ATP = O-phospho-L-threonyl-[protein] + ADP + H(+)</text>
        <dbReference type="Rhea" id="RHEA:46608"/>
        <dbReference type="Rhea" id="RHEA-COMP:11060"/>
        <dbReference type="Rhea" id="RHEA-COMP:11605"/>
        <dbReference type="ChEBI" id="CHEBI:15378"/>
        <dbReference type="ChEBI" id="CHEBI:30013"/>
        <dbReference type="ChEBI" id="CHEBI:30616"/>
        <dbReference type="ChEBI" id="CHEBI:61977"/>
        <dbReference type="ChEBI" id="CHEBI:456216"/>
        <dbReference type="EC" id="2.7.11.1"/>
    </reaction>
</comment>
<evidence type="ECO:0000256" key="12">
    <source>
        <dbReference type="PROSITE-ProRule" id="PRU10141"/>
    </source>
</evidence>
<dbReference type="GO" id="GO:0050708">
    <property type="term" value="P:regulation of protein secretion"/>
    <property type="evidence" value="ECO:0007669"/>
    <property type="project" value="EnsemblFungi"/>
</dbReference>
<keyword evidence="13" id="KW-0175">Coiled coil</keyword>
<feature type="coiled-coil region" evidence="13">
    <location>
        <begin position="16"/>
        <end position="47"/>
    </location>
</feature>
<dbReference type="InterPro" id="IPR050839">
    <property type="entry name" value="Rho-assoc_Ser/Thr_Kinase"/>
</dbReference>
<dbReference type="Gene3D" id="3.30.200.20">
    <property type="entry name" value="Phosphorylase Kinase, domain 1"/>
    <property type="match status" value="2"/>
</dbReference>
<dbReference type="GO" id="GO:0000920">
    <property type="term" value="P:septum digestion after cytokinesis"/>
    <property type="evidence" value="ECO:0007669"/>
    <property type="project" value="EnsemblFungi"/>
</dbReference>
<comment type="catalytic activity">
    <reaction evidence="11">
        <text>L-seryl-[protein] + ATP = O-phospho-L-seryl-[protein] + ADP + H(+)</text>
        <dbReference type="Rhea" id="RHEA:17989"/>
        <dbReference type="Rhea" id="RHEA-COMP:9863"/>
        <dbReference type="Rhea" id="RHEA-COMP:11604"/>
        <dbReference type="ChEBI" id="CHEBI:15378"/>
        <dbReference type="ChEBI" id="CHEBI:29999"/>
        <dbReference type="ChEBI" id="CHEBI:30616"/>
        <dbReference type="ChEBI" id="CHEBI:83421"/>
        <dbReference type="ChEBI" id="CHEBI:456216"/>
        <dbReference type="EC" id="2.7.11.1"/>
    </reaction>
</comment>
<dbReference type="GO" id="GO:0005634">
    <property type="term" value="C:nucleus"/>
    <property type="evidence" value="ECO:0007669"/>
    <property type="project" value="EnsemblFungi"/>
</dbReference>
<protein>
    <recommendedName>
        <fullName evidence="9">Serine/threonine-protein kinase CBK1</fullName>
        <ecNumber evidence="1">2.7.11.1</ecNumber>
    </recommendedName>
</protein>
<evidence type="ECO:0000256" key="10">
    <source>
        <dbReference type="ARBA" id="ARBA00047899"/>
    </source>
</evidence>
<accession>A0A8X7TCV5</accession>
<evidence type="ECO:0000256" key="11">
    <source>
        <dbReference type="ARBA" id="ARBA00048679"/>
    </source>
</evidence>
<name>A0A8X7TCV5_CANPA</name>
<dbReference type="GO" id="GO:1902554">
    <property type="term" value="C:serine/threonine protein kinase complex"/>
    <property type="evidence" value="ECO:0007669"/>
    <property type="project" value="EnsemblFungi"/>
</dbReference>
<evidence type="ECO:0000256" key="13">
    <source>
        <dbReference type="SAM" id="Coils"/>
    </source>
</evidence>
<dbReference type="PROSITE" id="PS00107">
    <property type="entry name" value="PROTEIN_KINASE_ATP"/>
    <property type="match status" value="1"/>
</dbReference>
<dbReference type="GO" id="GO:0007118">
    <property type="term" value="P:budding cell apical bud growth"/>
    <property type="evidence" value="ECO:0007669"/>
    <property type="project" value="EnsemblFungi"/>
</dbReference>
<dbReference type="EMBL" id="JABWAB010000001">
    <property type="protein sequence ID" value="KAF6059145.1"/>
    <property type="molecule type" value="Genomic_DNA"/>
</dbReference>
<dbReference type="GO" id="GO:0043332">
    <property type="term" value="C:mating projection tip"/>
    <property type="evidence" value="ECO:0007669"/>
    <property type="project" value="EnsemblFungi"/>
</dbReference>
<comment type="caution">
    <text evidence="17">The sequence shown here is derived from an EMBL/GenBank/DDBJ whole genome shotgun (WGS) entry which is preliminary data.</text>
</comment>
<evidence type="ECO:0000256" key="3">
    <source>
        <dbReference type="ARBA" id="ARBA00022553"/>
    </source>
</evidence>
<dbReference type="PROSITE" id="PS51285">
    <property type="entry name" value="AGC_KINASE_CTER"/>
    <property type="match status" value="1"/>
</dbReference>
<dbReference type="CDD" id="cd21773">
    <property type="entry name" value="MobB_CBK1"/>
    <property type="match status" value="1"/>
</dbReference>
<evidence type="ECO:0000256" key="5">
    <source>
        <dbReference type="ARBA" id="ARBA00022741"/>
    </source>
</evidence>
<dbReference type="PANTHER" id="PTHR22988:SF76">
    <property type="entry name" value="CHROMOSOME UNDETERMINED SCAFFOLD_135, WHOLE GENOME SHOTGUN SEQUENCE"/>
    <property type="match status" value="1"/>
</dbReference>
<comment type="similarity">
    <text evidence="8">Belongs to the protein kinase superfamily. STE Ser/Thr protein kinase family. COT1 subfamily.</text>
</comment>
<dbReference type="GO" id="GO:0005934">
    <property type="term" value="C:cellular bud tip"/>
    <property type="evidence" value="ECO:0007669"/>
    <property type="project" value="EnsemblFungi"/>
</dbReference>
<dbReference type="PROSITE" id="PS00108">
    <property type="entry name" value="PROTEIN_KINASE_ST"/>
    <property type="match status" value="1"/>
</dbReference>
<dbReference type="GO" id="GO:0005935">
    <property type="term" value="C:cellular bud neck"/>
    <property type="evidence" value="ECO:0007669"/>
    <property type="project" value="EnsemblFungi"/>
</dbReference>
<dbReference type="InterPro" id="IPR000719">
    <property type="entry name" value="Prot_kinase_dom"/>
</dbReference>
<gene>
    <name evidence="17" type="ORF">FOB60_000727</name>
</gene>
<dbReference type="InterPro" id="IPR011009">
    <property type="entry name" value="Kinase-like_dom_sf"/>
</dbReference>
<keyword evidence="6 17" id="KW-0418">Kinase</keyword>
<feature type="domain" description="AGC-kinase C-terminal" evidence="16">
    <location>
        <begin position="679"/>
        <end position="760"/>
    </location>
</feature>
<keyword evidence="7 12" id="KW-0067">ATP-binding</keyword>
<evidence type="ECO:0000256" key="7">
    <source>
        <dbReference type="ARBA" id="ARBA00022840"/>
    </source>
</evidence>
<evidence type="ECO:0000259" key="15">
    <source>
        <dbReference type="PROSITE" id="PS50011"/>
    </source>
</evidence>
<evidence type="ECO:0000313" key="17">
    <source>
        <dbReference type="EMBL" id="KAF6059145.1"/>
    </source>
</evidence>
<proteinExistence type="inferred from homology"/>
<dbReference type="GO" id="GO:0030950">
    <property type="term" value="P:establishment or maintenance of actin cytoskeleton polarity"/>
    <property type="evidence" value="ECO:0007669"/>
    <property type="project" value="EnsemblFungi"/>
</dbReference>
<dbReference type="GO" id="GO:0004674">
    <property type="term" value="F:protein serine/threonine kinase activity"/>
    <property type="evidence" value="ECO:0007669"/>
    <property type="project" value="UniProtKB-KW"/>
</dbReference>
<feature type="binding site" evidence="12">
    <location>
        <position position="392"/>
    </location>
    <ligand>
        <name>ATP</name>
        <dbReference type="ChEBI" id="CHEBI:30616"/>
    </ligand>
</feature>
<dbReference type="SMART" id="SM00220">
    <property type="entry name" value="S_TKc"/>
    <property type="match status" value="1"/>
</dbReference>
<feature type="compositionally biased region" description="Low complexity" evidence="14">
    <location>
        <begin position="211"/>
        <end position="226"/>
    </location>
</feature>
<evidence type="ECO:0000259" key="16">
    <source>
        <dbReference type="PROSITE" id="PS51285"/>
    </source>
</evidence>
<dbReference type="GO" id="GO:0005524">
    <property type="term" value="F:ATP binding"/>
    <property type="evidence" value="ECO:0007669"/>
    <property type="project" value="UniProtKB-UniRule"/>
</dbReference>
<keyword evidence="3" id="KW-0597">Phosphoprotein</keyword>
<feature type="compositionally biased region" description="Polar residues" evidence="14">
    <location>
        <begin position="161"/>
        <end position="189"/>
    </location>
</feature>
<evidence type="ECO:0000256" key="8">
    <source>
        <dbReference type="ARBA" id="ARBA00038271"/>
    </source>
</evidence>
<keyword evidence="2" id="KW-0723">Serine/threonine-protein kinase</keyword>
<evidence type="ECO:0000313" key="18">
    <source>
        <dbReference type="Proteomes" id="UP000590412"/>
    </source>
</evidence>
<dbReference type="PROSITE" id="PS50011">
    <property type="entry name" value="PROTEIN_KINASE_DOM"/>
    <property type="match status" value="1"/>
</dbReference>
<dbReference type="FunFam" id="3.30.200.20:FF:000192">
    <property type="entry name" value="Serine/threonine-protein kinase cot-1"/>
    <property type="match status" value="1"/>
</dbReference>
<dbReference type="InterPro" id="IPR017441">
    <property type="entry name" value="Protein_kinase_ATP_BS"/>
</dbReference>
<keyword evidence="5 12" id="KW-0547">Nucleotide-binding</keyword>
<dbReference type="Gene3D" id="1.10.510.10">
    <property type="entry name" value="Transferase(Phosphotransferase) domain 1"/>
    <property type="match status" value="1"/>
</dbReference>
<evidence type="ECO:0000256" key="6">
    <source>
        <dbReference type="ARBA" id="ARBA00022777"/>
    </source>
</evidence>
<dbReference type="GO" id="GO:0000131">
    <property type="term" value="C:incipient cellular bud site"/>
    <property type="evidence" value="ECO:0007669"/>
    <property type="project" value="EnsemblFungi"/>
</dbReference>
<dbReference type="GO" id="GO:0042802">
    <property type="term" value="F:identical protein binding"/>
    <property type="evidence" value="ECO:0007669"/>
    <property type="project" value="EnsemblFungi"/>
</dbReference>
<dbReference type="CDD" id="cd05629">
    <property type="entry name" value="STKc_NDR_like_fungal"/>
    <property type="match status" value="1"/>
</dbReference>
<feature type="compositionally biased region" description="Low complexity" evidence="14">
    <location>
        <begin position="236"/>
        <end position="250"/>
    </location>
</feature>
<dbReference type="InterPro" id="IPR008271">
    <property type="entry name" value="Ser/Thr_kinase_AS"/>
</dbReference>
<dbReference type="GO" id="GO:0030447">
    <property type="term" value="P:filamentous growth"/>
    <property type="evidence" value="ECO:0007669"/>
    <property type="project" value="UniProtKB-ARBA"/>
</dbReference>
<dbReference type="FunFam" id="1.10.510.10:FF:000086">
    <property type="entry name" value="Non-specific serine/threonine protein kinase"/>
    <property type="match status" value="1"/>
</dbReference>
<feature type="region of interest" description="Disordered" evidence="14">
    <location>
        <begin position="161"/>
        <end position="274"/>
    </location>
</feature>
<evidence type="ECO:0000256" key="14">
    <source>
        <dbReference type="SAM" id="MobiDB-lite"/>
    </source>
</evidence>
<dbReference type="GO" id="GO:0060237">
    <property type="term" value="P:regulation of fungal-type cell wall organization"/>
    <property type="evidence" value="ECO:0007669"/>
    <property type="project" value="EnsemblFungi"/>
</dbReference>
<dbReference type="FunFam" id="1.10.510.10:FF:000828">
    <property type="entry name" value="Serine/threonine-protein kinase CBK1"/>
    <property type="match status" value="1"/>
</dbReference>
<dbReference type="AlphaFoldDB" id="A0A8X7TCV5"/>
<dbReference type="Pfam" id="PF00069">
    <property type="entry name" value="Pkinase"/>
    <property type="match status" value="2"/>
</dbReference>
<dbReference type="SMART" id="SM00133">
    <property type="entry name" value="S_TK_X"/>
    <property type="match status" value="1"/>
</dbReference>
<dbReference type="PANTHER" id="PTHR22988">
    <property type="entry name" value="MYOTONIC DYSTROPHY S/T KINASE-RELATED"/>
    <property type="match status" value="1"/>
</dbReference>
<sequence>MNFDQLTDEEKQQLYLQHLQQQQQQQLQQQQQQLQQQQQHNQQQYANQYSSQGYQSSNVVAHMNQGDDSFMDEDTTELIEEVPAQLGNHSPVRGQEQQQQQNYQQQGLLNTLPLQTNTMSSPRFTQSDKFDQGYSSHAGYNGKGVQFSSIDSMNYQPPVNNFTQLNNMSNTNLSEISSGNHSSTSNLTNLHELDSPQETPVTSAAWSQHGQSIAQSAQAPAQVAPQGSHSPVRAPQQQQQQSQQQQQQQQATNLVPPSTGARNINPPSNTSTHYVHFNRQPHLLPSEIQDRGKAVKLKMENFYTMAVNHAIERNQRRMQMEQKLIEEGAGVSEERKNRHIQNYSKKEKQFLRLRRTKLCLEDFETIKVIGKGAFGEVRLVQKKDNGHIYAMKTLLKSEMYKKDQLAHVRAERDVLANSDSPWVVSLFYSFQDSQYLYLIMEYLPGGDLMTMLIRWQIFTEDITRFYMAECVLALEAIHKLGFIHRDIKPDNILIDRRGHIKLSDFGLSTGFHKTHDSNYYKKLLEENPSQPPLPANQLTSNNNGRNSMMVDAIHLTMSNRQQMQTWRKSRRLMAYSTVGTPDYIAPEIFVHQGYGQECDWWSLGAIMFECLVGWPPFCAETPHETYRKIINWQETLQIPDDVHLSPEAEDLIKRLCTSAEQRLGRYGGADEIKQHPFFRGVDWDTIRKVDAPFIPKLRSITDTRFFPTDELENVPDNPILTKAMEQRELDAKNGGRKNPKEDLPFIGYTYSRFDYLTRKNAL</sequence>
<dbReference type="OrthoDB" id="3638488at2759"/>
<evidence type="ECO:0000256" key="1">
    <source>
        <dbReference type="ARBA" id="ARBA00012513"/>
    </source>
</evidence>
<feature type="domain" description="Protein kinase" evidence="15">
    <location>
        <begin position="363"/>
        <end position="678"/>
    </location>
</feature>
<organism evidence="17 18">
    <name type="scientific">Candida parapsilosis</name>
    <name type="common">Yeast</name>
    <dbReference type="NCBI Taxonomy" id="5480"/>
    <lineage>
        <taxon>Eukaryota</taxon>
        <taxon>Fungi</taxon>
        <taxon>Dikarya</taxon>
        <taxon>Ascomycota</taxon>
        <taxon>Saccharomycotina</taxon>
        <taxon>Pichiomycetes</taxon>
        <taxon>Debaryomycetaceae</taxon>
        <taxon>Candida/Lodderomyces clade</taxon>
        <taxon>Candida</taxon>
    </lineage>
</organism>
<dbReference type="InterPro" id="IPR000961">
    <property type="entry name" value="AGC-kinase_C"/>
</dbReference>